<evidence type="ECO:0000256" key="6">
    <source>
        <dbReference type="SAM" id="MobiDB-lite"/>
    </source>
</evidence>
<evidence type="ECO:0000256" key="5">
    <source>
        <dbReference type="HAMAP-Rule" id="MF_01334"/>
    </source>
</evidence>
<comment type="caution">
    <text evidence="9">The sequence shown here is derived from an EMBL/GenBank/DDBJ whole genome shotgun (WGS) entry which is preliminary data.</text>
</comment>
<dbReference type="CDD" id="cd00495">
    <property type="entry name" value="Ribosomal_L25_TL5_CTC"/>
    <property type="match status" value="1"/>
</dbReference>
<comment type="function">
    <text evidence="5">This is one of the proteins that binds to the 5S RNA in the ribosome where it forms part of the central protuberance.</text>
</comment>
<dbReference type="Pfam" id="PF01386">
    <property type="entry name" value="Ribosomal_L25p"/>
    <property type="match status" value="1"/>
</dbReference>
<dbReference type="EMBL" id="MFTT01000033">
    <property type="protein sequence ID" value="OGI69132.1"/>
    <property type="molecule type" value="Genomic_DNA"/>
</dbReference>
<dbReference type="PANTHER" id="PTHR33284">
    <property type="entry name" value="RIBOSOMAL PROTEIN L25/GLN-TRNA SYNTHETASE, ANTI-CODON-BINDING DOMAIN-CONTAINING PROTEIN"/>
    <property type="match status" value="1"/>
</dbReference>
<dbReference type="Proteomes" id="UP000178059">
    <property type="component" value="Unassembled WGS sequence"/>
</dbReference>
<dbReference type="GO" id="GO:0022625">
    <property type="term" value="C:cytosolic large ribosomal subunit"/>
    <property type="evidence" value="ECO:0007669"/>
    <property type="project" value="TreeGrafter"/>
</dbReference>
<dbReference type="InterPro" id="IPR037121">
    <property type="entry name" value="Ribosomal_bL25_C"/>
</dbReference>
<feature type="compositionally biased region" description="Low complexity" evidence="6">
    <location>
        <begin position="208"/>
        <end position="221"/>
    </location>
</feature>
<feature type="region of interest" description="Disordered" evidence="6">
    <location>
        <begin position="201"/>
        <end position="230"/>
    </location>
</feature>
<dbReference type="NCBIfam" id="TIGR00731">
    <property type="entry name" value="bL25_bact_ctc"/>
    <property type="match status" value="1"/>
</dbReference>
<evidence type="ECO:0000313" key="9">
    <source>
        <dbReference type="EMBL" id="OGI69132.1"/>
    </source>
</evidence>
<dbReference type="PANTHER" id="PTHR33284:SF1">
    <property type="entry name" value="RIBOSOMAL PROTEIN L25_GLN-TRNA SYNTHETASE, ANTI-CODON-BINDING DOMAIN-CONTAINING PROTEIN"/>
    <property type="match status" value="1"/>
</dbReference>
<evidence type="ECO:0000259" key="7">
    <source>
        <dbReference type="Pfam" id="PF01386"/>
    </source>
</evidence>
<dbReference type="AlphaFoldDB" id="A0A1F6VHN3"/>
<dbReference type="InterPro" id="IPR020056">
    <property type="entry name" value="Rbsml_bL25/Gln-tRNA_synth_N"/>
</dbReference>
<dbReference type="STRING" id="1801743.A2824_01920"/>
<feature type="domain" description="Large ribosomal subunit protein bL25 L25" evidence="7">
    <location>
        <begin position="8"/>
        <end position="88"/>
    </location>
</feature>
<keyword evidence="1 5" id="KW-0699">rRNA-binding</keyword>
<name>A0A1F6VHN3_9BACT</name>
<dbReference type="GO" id="GO:0008097">
    <property type="term" value="F:5S rRNA binding"/>
    <property type="evidence" value="ECO:0007669"/>
    <property type="project" value="InterPro"/>
</dbReference>
<dbReference type="InterPro" id="IPR020057">
    <property type="entry name" value="Ribosomal_bL25_b-dom"/>
</dbReference>
<evidence type="ECO:0000256" key="2">
    <source>
        <dbReference type="ARBA" id="ARBA00022884"/>
    </source>
</evidence>
<keyword evidence="3 5" id="KW-0689">Ribosomal protein</keyword>
<gene>
    <name evidence="5" type="primary">rplY</name>
    <name evidence="5" type="synonym">ctc</name>
    <name evidence="9" type="ORF">A2824_01920</name>
</gene>
<dbReference type="InterPro" id="IPR029751">
    <property type="entry name" value="Ribosomal_L25_dom"/>
</dbReference>
<dbReference type="InterPro" id="IPR020930">
    <property type="entry name" value="Ribosomal_uL5_bac-type"/>
</dbReference>
<feature type="domain" description="Large ribosomal subunit protein bL25 beta" evidence="8">
    <location>
        <begin position="97"/>
        <end position="179"/>
    </location>
</feature>
<dbReference type="Gene3D" id="2.40.240.10">
    <property type="entry name" value="Ribosomal Protein L25, Chain P"/>
    <property type="match status" value="1"/>
</dbReference>
<keyword evidence="4 5" id="KW-0687">Ribonucleoprotein</keyword>
<dbReference type="InterPro" id="IPR001021">
    <property type="entry name" value="Ribosomal_bL25_long"/>
</dbReference>
<evidence type="ECO:0000256" key="4">
    <source>
        <dbReference type="ARBA" id="ARBA00023274"/>
    </source>
</evidence>
<evidence type="ECO:0000313" key="10">
    <source>
        <dbReference type="Proteomes" id="UP000178059"/>
    </source>
</evidence>
<dbReference type="Gene3D" id="2.170.120.20">
    <property type="entry name" value="Ribosomal protein L25, beta domain"/>
    <property type="match status" value="1"/>
</dbReference>
<proteinExistence type="inferred from homology"/>
<sequence length="230" mass="24678">MIKIQTKSRPINNKLSNLRKSGFLPAVFYGLGKKSTPISISEKDFQKIWKQAGESTPVTLETPEGNIDTLIHEVQFDPVTSAPIHADFLVIDINKAVQVKIPLEFVGDSEAVKNGGILVKVLHELEVLGLPKDLPHKIQVDISKLAGVDDVVLVKDLNLPAAVKAVAKPEEIVASISEQEEEKEEVAAPIDLSAIEVEKKGKKEEGAEGAAAEAGAGAKAAETPKKAEKK</sequence>
<accession>A0A1F6VHN3</accession>
<dbReference type="Pfam" id="PF14693">
    <property type="entry name" value="Ribosomal_TL5_C"/>
    <property type="match status" value="1"/>
</dbReference>
<comment type="subunit">
    <text evidence="5">Part of the 50S ribosomal subunit; part of the 5S rRNA/L5/L18/L25 subcomplex. Contacts the 5S rRNA. Binds to the 5S rRNA independently of L5 and L18.</text>
</comment>
<dbReference type="GO" id="GO:0006412">
    <property type="term" value="P:translation"/>
    <property type="evidence" value="ECO:0007669"/>
    <property type="project" value="UniProtKB-UniRule"/>
</dbReference>
<evidence type="ECO:0000256" key="3">
    <source>
        <dbReference type="ARBA" id="ARBA00022980"/>
    </source>
</evidence>
<keyword evidence="2 5" id="KW-0694">RNA-binding</keyword>
<reference evidence="9 10" key="1">
    <citation type="journal article" date="2016" name="Nat. Commun.">
        <title>Thousands of microbial genomes shed light on interconnected biogeochemical processes in an aquifer system.</title>
        <authorList>
            <person name="Anantharaman K."/>
            <person name="Brown C.T."/>
            <person name="Hug L.A."/>
            <person name="Sharon I."/>
            <person name="Castelle C.J."/>
            <person name="Probst A.J."/>
            <person name="Thomas B.C."/>
            <person name="Singh A."/>
            <person name="Wilkins M.J."/>
            <person name="Karaoz U."/>
            <person name="Brodie E.L."/>
            <person name="Williams K.H."/>
            <person name="Hubbard S.S."/>
            <person name="Banfield J.F."/>
        </authorList>
    </citation>
    <scope>NUCLEOTIDE SEQUENCE [LARGE SCALE GENOMIC DNA]</scope>
</reference>
<dbReference type="InterPro" id="IPR011035">
    <property type="entry name" value="Ribosomal_bL25/Gln-tRNA_synth"/>
</dbReference>
<comment type="similarity">
    <text evidence="5">Belongs to the bacterial ribosomal protein bL25 family. CTC subfamily.</text>
</comment>
<dbReference type="SUPFAM" id="SSF50715">
    <property type="entry name" value="Ribosomal protein L25-like"/>
    <property type="match status" value="1"/>
</dbReference>
<dbReference type="HAMAP" id="MF_01334">
    <property type="entry name" value="Ribosomal_bL25_CTC"/>
    <property type="match status" value="1"/>
</dbReference>
<evidence type="ECO:0000256" key="1">
    <source>
        <dbReference type="ARBA" id="ARBA00022730"/>
    </source>
</evidence>
<protein>
    <recommendedName>
        <fullName evidence="5">Large ribosomal subunit protein bL25</fullName>
    </recommendedName>
    <alternativeName>
        <fullName evidence="5">General stress protein CTC</fullName>
    </alternativeName>
</protein>
<dbReference type="GO" id="GO:0003735">
    <property type="term" value="F:structural constituent of ribosome"/>
    <property type="evidence" value="ECO:0007669"/>
    <property type="project" value="InterPro"/>
</dbReference>
<organism evidence="9 10">
    <name type="scientific">Candidatus Nomurabacteria bacterium RIFCSPHIGHO2_01_FULL_42_16</name>
    <dbReference type="NCBI Taxonomy" id="1801743"/>
    <lineage>
        <taxon>Bacteria</taxon>
        <taxon>Candidatus Nomuraibacteriota</taxon>
    </lineage>
</organism>
<evidence type="ECO:0000259" key="8">
    <source>
        <dbReference type="Pfam" id="PF14693"/>
    </source>
</evidence>